<organism evidence="3 4">
    <name type="scientific">Parnassius mnemosyne</name>
    <name type="common">clouded apollo</name>
    <dbReference type="NCBI Taxonomy" id="213953"/>
    <lineage>
        <taxon>Eukaryota</taxon>
        <taxon>Metazoa</taxon>
        <taxon>Ecdysozoa</taxon>
        <taxon>Arthropoda</taxon>
        <taxon>Hexapoda</taxon>
        <taxon>Insecta</taxon>
        <taxon>Pterygota</taxon>
        <taxon>Neoptera</taxon>
        <taxon>Endopterygota</taxon>
        <taxon>Lepidoptera</taxon>
        <taxon>Glossata</taxon>
        <taxon>Ditrysia</taxon>
        <taxon>Papilionoidea</taxon>
        <taxon>Papilionidae</taxon>
        <taxon>Parnassiinae</taxon>
        <taxon>Parnassini</taxon>
        <taxon>Parnassius</taxon>
        <taxon>Driopa</taxon>
    </lineage>
</organism>
<proteinExistence type="predicted"/>
<dbReference type="PANTHER" id="PTHR47272:SF1">
    <property type="entry name" value="PIGGYBAC TRANSPOSABLE ELEMENT-DERIVED PROTEIN 3-LIKE"/>
    <property type="match status" value="1"/>
</dbReference>
<dbReference type="EMBL" id="CAVLGL010000087">
    <property type="protein sequence ID" value="CAK1592499.1"/>
    <property type="molecule type" value="Genomic_DNA"/>
</dbReference>
<protein>
    <recommendedName>
        <fullName evidence="2">PiggyBac transposable element-derived protein domain-containing protein</fullName>
    </recommendedName>
</protein>
<dbReference type="InterPro" id="IPR029526">
    <property type="entry name" value="PGBD"/>
</dbReference>
<evidence type="ECO:0000256" key="1">
    <source>
        <dbReference type="SAM" id="MobiDB-lite"/>
    </source>
</evidence>
<feature type="region of interest" description="Disordered" evidence="1">
    <location>
        <begin position="1"/>
        <end position="40"/>
    </location>
</feature>
<dbReference type="Pfam" id="PF13843">
    <property type="entry name" value="DDE_Tnp_1_7"/>
    <property type="match status" value="1"/>
</dbReference>
<accession>A0AAV1LBU9</accession>
<keyword evidence="4" id="KW-1185">Reference proteome</keyword>
<name>A0AAV1LBU9_9NEOP</name>
<sequence>MALVPPEKAASSDSSSASEEEMLFQKPNGDDDDLTYCSSEPRSYPSSLDCMHIFSSSDEDENVEPENVGLARENPTLSDEDTVPLSPVIQEMFPTGQPQQQLPFMLHSVSSVLSPLDSPANKTRSKRAANTVPRLTTKRVKKFVRKPLKFKWKSVKFEHAATVELPEYQPPLEATAKTPLDYFRTFLSDDVVHPILIADNTNLYSVQCAATKSINVTNEDIKDFIAITILMGVVQLPSYRDYWSNRLRFSKIADVMPLRKYEKIRKYLHFCDNSSMNDDRYFKVRPILERIRLNCLHLEEEGRFSIDEMMVPYKGTRAGSRRQYLPKKPKKWGFKIFIRAGISGVVYDFIPYAGDDTFRNHCFSDYENSLGLGAKVVLALCQTIKNKPATVYFDNFFTSLE</sequence>
<comment type="caution">
    <text evidence="3">The sequence shown here is derived from an EMBL/GenBank/DDBJ whole genome shotgun (WGS) entry which is preliminary data.</text>
</comment>
<evidence type="ECO:0000259" key="2">
    <source>
        <dbReference type="Pfam" id="PF13843"/>
    </source>
</evidence>
<evidence type="ECO:0000313" key="3">
    <source>
        <dbReference type="EMBL" id="CAK1592499.1"/>
    </source>
</evidence>
<gene>
    <name evidence="3" type="ORF">PARMNEM_LOCUS12441</name>
</gene>
<feature type="domain" description="PiggyBac transposable element-derived protein" evidence="2">
    <location>
        <begin position="178"/>
        <end position="401"/>
    </location>
</feature>
<evidence type="ECO:0000313" key="4">
    <source>
        <dbReference type="Proteomes" id="UP001314205"/>
    </source>
</evidence>
<dbReference type="PANTHER" id="PTHR47272">
    <property type="entry name" value="DDE_TNP_1_7 DOMAIN-CONTAINING PROTEIN"/>
    <property type="match status" value="1"/>
</dbReference>
<dbReference type="AlphaFoldDB" id="A0AAV1LBU9"/>
<dbReference type="Proteomes" id="UP001314205">
    <property type="component" value="Unassembled WGS sequence"/>
</dbReference>
<reference evidence="3 4" key="1">
    <citation type="submission" date="2023-11" db="EMBL/GenBank/DDBJ databases">
        <authorList>
            <person name="Hedman E."/>
            <person name="Englund M."/>
            <person name="Stromberg M."/>
            <person name="Nyberg Akerstrom W."/>
            <person name="Nylinder S."/>
            <person name="Jareborg N."/>
            <person name="Kallberg Y."/>
            <person name="Kronander E."/>
        </authorList>
    </citation>
    <scope>NUCLEOTIDE SEQUENCE [LARGE SCALE GENOMIC DNA]</scope>
</reference>